<dbReference type="RefSeq" id="WP_305003289.1">
    <property type="nucleotide sequence ID" value="NZ_JAUQUB010000002.1"/>
</dbReference>
<comment type="caution">
    <text evidence="3">The sequence shown here is derived from an EMBL/GenBank/DDBJ whole genome shotgun (WGS) entry which is preliminary data.</text>
</comment>
<keyword evidence="4" id="KW-1185">Reference proteome</keyword>
<feature type="transmembrane region" description="Helical" evidence="1">
    <location>
        <begin position="58"/>
        <end position="76"/>
    </location>
</feature>
<feature type="transmembrane region" description="Helical" evidence="1">
    <location>
        <begin position="7"/>
        <end position="26"/>
    </location>
</feature>
<keyword evidence="1" id="KW-0812">Transmembrane</keyword>
<dbReference type="NCBIfam" id="NF047864">
    <property type="entry name" value="CBU_0592_membra"/>
    <property type="match status" value="1"/>
</dbReference>
<proteinExistence type="predicted"/>
<reference evidence="3 4" key="1">
    <citation type="submission" date="2023-07" db="EMBL/GenBank/DDBJ databases">
        <title>Protaetiibacter sp. nov WY-16 isolated from soil.</title>
        <authorList>
            <person name="Liu B."/>
            <person name="Wan Y."/>
        </authorList>
    </citation>
    <scope>NUCLEOTIDE SEQUENCE [LARGE SCALE GENOMIC DNA]</scope>
    <source>
        <strain evidence="3 4">WY-16</strain>
    </source>
</reference>
<dbReference type="InterPro" id="IPR058058">
    <property type="entry name" value="CBU_0592-like"/>
</dbReference>
<evidence type="ECO:0000313" key="4">
    <source>
        <dbReference type="Proteomes" id="UP001241072"/>
    </source>
</evidence>
<dbReference type="EMBL" id="JAUQUB010000002">
    <property type="protein sequence ID" value="MDO7882857.1"/>
    <property type="molecule type" value="Genomic_DNA"/>
</dbReference>
<name>A0ABT9BP92_9MICO</name>
<dbReference type="Proteomes" id="UP001241072">
    <property type="component" value="Unassembled WGS sequence"/>
</dbReference>
<sequence length="94" mass="10125">MDIVFEVIGWVGTVLLIAAYFLLSIGRIPNGRAYQLFNLFGAIGLLINGAVHGAWPSVILNIVWSGIGIFSLIQLARKQRVTPTETPSADSATI</sequence>
<protein>
    <recommendedName>
        <fullName evidence="2">CBU-0592-like domain-containing protein</fullName>
    </recommendedName>
</protein>
<evidence type="ECO:0000256" key="1">
    <source>
        <dbReference type="SAM" id="Phobius"/>
    </source>
</evidence>
<keyword evidence="1" id="KW-0472">Membrane</keyword>
<keyword evidence="1" id="KW-1133">Transmembrane helix</keyword>
<dbReference type="Pfam" id="PF26604">
    <property type="entry name" value="CBU_0592"/>
    <property type="match status" value="1"/>
</dbReference>
<feature type="domain" description="CBU-0592-like" evidence="2">
    <location>
        <begin position="5"/>
        <end position="78"/>
    </location>
</feature>
<evidence type="ECO:0000259" key="2">
    <source>
        <dbReference type="Pfam" id="PF26604"/>
    </source>
</evidence>
<organism evidence="3 4">
    <name type="scientific">Antiquaquibacter soli</name>
    <dbReference type="NCBI Taxonomy" id="3064523"/>
    <lineage>
        <taxon>Bacteria</taxon>
        <taxon>Bacillati</taxon>
        <taxon>Actinomycetota</taxon>
        <taxon>Actinomycetes</taxon>
        <taxon>Micrococcales</taxon>
        <taxon>Microbacteriaceae</taxon>
        <taxon>Antiquaquibacter</taxon>
    </lineage>
</organism>
<evidence type="ECO:0000313" key="3">
    <source>
        <dbReference type="EMBL" id="MDO7882857.1"/>
    </source>
</evidence>
<gene>
    <name evidence="3" type="ORF">Q5716_11530</name>
</gene>
<accession>A0ABT9BP92</accession>